<dbReference type="EMBL" id="BK015320">
    <property type="protein sequence ID" value="DAE01182.1"/>
    <property type="molecule type" value="Genomic_DNA"/>
</dbReference>
<protein>
    <submittedName>
        <fullName evidence="1">Uncharacterized protein</fullName>
    </submittedName>
</protein>
<name>A0A8S5P254_9CAUD</name>
<evidence type="ECO:0000313" key="1">
    <source>
        <dbReference type="EMBL" id="DAE01182.1"/>
    </source>
</evidence>
<reference evidence="1" key="1">
    <citation type="journal article" date="2021" name="Proc. Natl. Acad. Sci. U.S.A.">
        <title>A Catalog of Tens of Thousands of Viruses from Human Metagenomes Reveals Hidden Associations with Chronic Diseases.</title>
        <authorList>
            <person name="Tisza M.J."/>
            <person name="Buck C.B."/>
        </authorList>
    </citation>
    <scope>NUCLEOTIDE SEQUENCE</scope>
    <source>
        <strain evidence="1">CtZE52</strain>
    </source>
</reference>
<proteinExistence type="predicted"/>
<organism evidence="1">
    <name type="scientific">Siphoviridae sp. ctZE52</name>
    <dbReference type="NCBI Taxonomy" id="2825557"/>
    <lineage>
        <taxon>Viruses</taxon>
        <taxon>Duplodnaviria</taxon>
        <taxon>Heunggongvirae</taxon>
        <taxon>Uroviricota</taxon>
        <taxon>Caudoviricetes</taxon>
    </lineage>
</organism>
<accession>A0A8S5P254</accession>
<sequence>MKISLAFPGKFVSLRRHITHRRCKRVGQQR</sequence>